<dbReference type="Pfam" id="PF14350">
    <property type="entry name" value="Beta_protein"/>
    <property type="match status" value="1"/>
</dbReference>
<dbReference type="GeneID" id="77929854"/>
<name>A0A5J6TRS2_9CAUD</name>
<proteinExistence type="predicted"/>
<reference evidence="1 2" key="1">
    <citation type="submission" date="2019-07" db="EMBL/GenBank/DDBJ databases">
        <authorList>
            <person name="Lauer M.J."/>
            <person name="Stoner T.H."/>
            <person name="Garlena R.A."/>
            <person name="Russell D.A."/>
            <person name="Pope W.H."/>
            <person name="Jacobs-Sera D."/>
            <person name="Hatfull G.F."/>
        </authorList>
    </citation>
    <scope>NUCLEOTIDE SEQUENCE [LARGE SCALE GENOMIC DNA]</scope>
</reference>
<evidence type="ECO:0000313" key="1">
    <source>
        <dbReference type="EMBL" id="QFG13466.1"/>
    </source>
</evidence>
<dbReference type="RefSeq" id="YP_010653972.1">
    <property type="nucleotide sequence ID" value="NC_070805.1"/>
</dbReference>
<dbReference type="Proteomes" id="UP000326082">
    <property type="component" value="Segment"/>
</dbReference>
<sequence>MLDEDPSTVMAATISPAVATRTIHYRPFLLTKKAELWALQALEPTSRAALTPVYVVHPRDLDFDNGKVPKKSVDDHVAKVVQGIVGASNTRNAYIDVTHIEGDGVLHHGEAPISYLLRECASGGVSLIPVVRPSSSTATLNAILAGRLSGAVSTVAICLSIAEWPSVDPAPLRDLLARLSATAADVDLMIDAGDRFDALARSGVCDSLAAASAHGEFRSVTVVGAAFPKTAPTGVGNHEVERSDYTMFCEIEAQCRALGLAVPDYGDWTISHHDPTSDVDPKFMNIAAQFRYCTETGWIVAKGDLFKGNGGRGVGGAAVPPMLRSLGSHSQFGATSRGRTEAWIDAASTGTSSGNPTTWRQWGVLRHLELTVHQLATRI</sequence>
<protein>
    <submittedName>
        <fullName evidence="1">Uncharacterized protein</fullName>
    </submittedName>
</protein>
<accession>A0A5J6TRS2</accession>
<dbReference type="InterPro" id="IPR025683">
    <property type="entry name" value="Protein_beta"/>
</dbReference>
<organism evidence="1 2">
    <name type="scientific">Gordonia phage Powerball</name>
    <dbReference type="NCBI Taxonomy" id="2599847"/>
    <lineage>
        <taxon>Viruses</taxon>
        <taxon>Duplodnaviria</taxon>
        <taxon>Heunggongvirae</taxon>
        <taxon>Uroviricota</taxon>
        <taxon>Caudoviricetes</taxon>
        <taxon>Powerballvirus</taxon>
        <taxon>Powerballvirus powerball</taxon>
    </lineage>
</organism>
<keyword evidence="2" id="KW-1185">Reference proteome</keyword>
<gene>
    <name evidence="1" type="primary">33</name>
    <name evidence="1" type="ORF">PBI_POWERBALL_33</name>
</gene>
<evidence type="ECO:0000313" key="2">
    <source>
        <dbReference type="Proteomes" id="UP000326082"/>
    </source>
</evidence>
<dbReference type="KEGG" id="vg:77929854"/>
<dbReference type="EMBL" id="MN234218">
    <property type="protein sequence ID" value="QFG13466.1"/>
    <property type="molecule type" value="Genomic_DNA"/>
</dbReference>